<dbReference type="EMBL" id="SBIQ01000076">
    <property type="protein sequence ID" value="KAF7683535.1"/>
    <property type="molecule type" value="Genomic_DNA"/>
</dbReference>
<evidence type="ECO:0000313" key="2">
    <source>
        <dbReference type="EMBL" id="KAF7683535.1"/>
    </source>
</evidence>
<sequence length="619" mass="73961">MKYFVWMICYFIDIIYTTSVTDSDIELSINEMNPLFNSNIILSDNKMNVFKFSCKNIINGNAARNRENKNFKLEKEYILMFLEFLSNHDTILSDNVDKIAKMVIDKTFLLIFTEDILFLNDLKNILEILFIKLIKYTRGKYLFNYLISNKSESKFRIWVAEQTINISIDESSISFIYRSLFILVSTFIFSSVSNADIINTFNTELVKNYLHLLLVSNINETLLLSAIYIYFFETKINISTLSYAKSYSHTLAYQLCIMKIKKKLSLTNTLLYINSMIKIKENTVKDITYFKYAIYMYIDNINLRIPMLNYIKMGENEFINYCIKCIFSRNTTLYETNVKYEILEHLNTKNIQRPILTFLNGYMYNIIHYIINSMNIDFNQITCQKKKNIISYVKSSFDIILEMIESPNLFKIIQCLMPENILNQKYIRTSYGVFITKKNSNTHQLNLPLKTLKISKNLYILDLKKIYISIMSYHLMTCQKDWLKLQKYENDYKLYDCVCKLKFLEILLWNEMKELSITHNYKLKYIDPNIIKRVINHTSESINYQRWFATARVYIANYIRDNYHLPYLKHLYINLPEYLLNEEYLKLYSENGETWILKSTRKKLRERCILNSKKLIHSF</sequence>
<feature type="chain" id="PRO_5045395878" evidence="1">
    <location>
        <begin position="18"/>
        <end position="619"/>
    </location>
</feature>
<protein>
    <submittedName>
        <fullName evidence="2">Uncharacterized protein</fullName>
    </submittedName>
</protein>
<keyword evidence="1" id="KW-0732">Signal</keyword>
<feature type="signal peptide" evidence="1">
    <location>
        <begin position="1"/>
        <end position="17"/>
    </location>
</feature>
<gene>
    <name evidence="2" type="ORF">TCON_1250</name>
</gene>
<evidence type="ECO:0000313" key="3">
    <source>
        <dbReference type="Proteomes" id="UP001516464"/>
    </source>
</evidence>
<accession>A0ABQ7HZB6</accession>
<name>A0ABQ7HZB6_9MICR</name>
<keyword evidence="3" id="KW-1185">Reference proteome</keyword>
<proteinExistence type="predicted"/>
<reference evidence="2 3" key="1">
    <citation type="submission" date="2019-01" db="EMBL/GenBank/DDBJ databases">
        <title>Genomes sequencing and comparative genomics of infectious freshwater microsporidia, Cucumispora dikerogammari and Thelohania contejeani.</title>
        <authorList>
            <person name="Cormier A."/>
            <person name="Giraud I."/>
            <person name="Wattier R."/>
            <person name="Teixeira M."/>
            <person name="Grandjean F."/>
            <person name="Rigaud T."/>
            <person name="Cordaux R."/>
        </authorList>
    </citation>
    <scope>NUCLEOTIDE SEQUENCE [LARGE SCALE GENOMIC DNA]</scope>
    <source>
        <strain evidence="2">T1</strain>
        <tissue evidence="2">Spores</tissue>
    </source>
</reference>
<evidence type="ECO:0000256" key="1">
    <source>
        <dbReference type="SAM" id="SignalP"/>
    </source>
</evidence>
<comment type="caution">
    <text evidence="2">The sequence shown here is derived from an EMBL/GenBank/DDBJ whole genome shotgun (WGS) entry which is preliminary data.</text>
</comment>
<dbReference type="Proteomes" id="UP001516464">
    <property type="component" value="Unassembled WGS sequence"/>
</dbReference>
<organism evidence="2 3">
    <name type="scientific">Astathelohania contejeani</name>
    <dbReference type="NCBI Taxonomy" id="164912"/>
    <lineage>
        <taxon>Eukaryota</taxon>
        <taxon>Fungi</taxon>
        <taxon>Fungi incertae sedis</taxon>
        <taxon>Microsporidia</taxon>
        <taxon>Astathelohaniidae</taxon>
        <taxon>Astathelohania</taxon>
    </lineage>
</organism>